<dbReference type="AlphaFoldDB" id="A0A2P4SZ62"/>
<evidence type="ECO:0000313" key="6">
    <source>
        <dbReference type="EMBL" id="POI29370.1"/>
    </source>
</evidence>
<dbReference type="PANTHER" id="PTHR12911">
    <property type="entry name" value="SAD1/UNC-84-LIKE PROTEIN-RELATED"/>
    <property type="match status" value="1"/>
</dbReference>
<dbReference type="InterPro" id="IPR012919">
    <property type="entry name" value="SUN_dom"/>
</dbReference>
<evidence type="ECO:0000259" key="5">
    <source>
        <dbReference type="PROSITE" id="PS51469"/>
    </source>
</evidence>
<gene>
    <name evidence="6" type="ORF">CIB84_006879</name>
</gene>
<keyword evidence="3" id="KW-1133">Transmembrane helix</keyword>
<dbReference type="GO" id="GO:0043495">
    <property type="term" value="F:protein-membrane adaptor activity"/>
    <property type="evidence" value="ECO:0007669"/>
    <property type="project" value="TreeGrafter"/>
</dbReference>
<sequence>MDTSFSFQPNISTGNCWAFQGSRGHVVIWLLEKIWPTAFTVWHISKAFSPSGEFSTAPREFAVSGVDEDEGEALLWSFIYDMDGEIAQTFQVQEWQVLAAGCLQQASREEGWAACKSREERVCLITQASQRGRLL</sequence>
<dbReference type="Proteomes" id="UP000237246">
    <property type="component" value="Unassembled WGS sequence"/>
</dbReference>
<dbReference type="GO" id="GO:0005637">
    <property type="term" value="C:nuclear inner membrane"/>
    <property type="evidence" value="ECO:0007669"/>
    <property type="project" value="UniProtKB-SubCell"/>
</dbReference>
<organism evidence="6 7">
    <name type="scientific">Bambusicola thoracicus</name>
    <name type="common">Chinese bamboo-partridge</name>
    <name type="synonym">Perdix thoracica</name>
    <dbReference type="NCBI Taxonomy" id="9083"/>
    <lineage>
        <taxon>Eukaryota</taxon>
        <taxon>Metazoa</taxon>
        <taxon>Chordata</taxon>
        <taxon>Craniata</taxon>
        <taxon>Vertebrata</taxon>
        <taxon>Euteleostomi</taxon>
        <taxon>Archelosauria</taxon>
        <taxon>Archosauria</taxon>
        <taxon>Dinosauria</taxon>
        <taxon>Saurischia</taxon>
        <taxon>Theropoda</taxon>
        <taxon>Coelurosauria</taxon>
        <taxon>Aves</taxon>
        <taxon>Neognathae</taxon>
        <taxon>Galloanserae</taxon>
        <taxon>Galliformes</taxon>
        <taxon>Phasianidae</taxon>
        <taxon>Perdicinae</taxon>
        <taxon>Bambusicola</taxon>
    </lineage>
</organism>
<dbReference type="InterPro" id="IPR045119">
    <property type="entry name" value="SUN1-5"/>
</dbReference>
<name>A0A2P4SZ62_BAMTH</name>
<evidence type="ECO:0000256" key="2">
    <source>
        <dbReference type="ARBA" id="ARBA00022692"/>
    </source>
</evidence>
<evidence type="ECO:0000256" key="4">
    <source>
        <dbReference type="ARBA" id="ARBA00023136"/>
    </source>
</evidence>
<keyword evidence="4" id="KW-0472">Membrane</keyword>
<dbReference type="Gene3D" id="2.60.120.260">
    <property type="entry name" value="Galactose-binding domain-like"/>
    <property type="match status" value="1"/>
</dbReference>
<feature type="domain" description="SUN" evidence="5">
    <location>
        <begin position="1"/>
        <end position="135"/>
    </location>
</feature>
<evidence type="ECO:0000256" key="3">
    <source>
        <dbReference type="ARBA" id="ARBA00022989"/>
    </source>
</evidence>
<keyword evidence="7" id="KW-1185">Reference proteome</keyword>
<proteinExistence type="predicted"/>
<evidence type="ECO:0000313" key="7">
    <source>
        <dbReference type="Proteomes" id="UP000237246"/>
    </source>
</evidence>
<dbReference type="PROSITE" id="PS51469">
    <property type="entry name" value="SUN"/>
    <property type="match status" value="1"/>
</dbReference>
<dbReference type="OrthoDB" id="9415296at2759"/>
<protein>
    <recommendedName>
        <fullName evidence="5">SUN domain-containing protein</fullName>
    </recommendedName>
</protein>
<reference evidence="6 7" key="1">
    <citation type="submission" date="2018-01" db="EMBL/GenBank/DDBJ databases">
        <title>Comparison of the Chinese Bamboo Partridge and Red Junglefowl genome sequences highlights the importance of demography in genome evolution.</title>
        <authorList>
            <person name="Tiley G.P."/>
            <person name="Kimball R.T."/>
            <person name="Braun E.L."/>
            <person name="Burleigh J.G."/>
        </authorList>
    </citation>
    <scope>NUCLEOTIDE SEQUENCE [LARGE SCALE GENOMIC DNA]</scope>
    <source>
        <strain evidence="6">RTK389</strain>
        <tissue evidence="6">Blood</tissue>
    </source>
</reference>
<comment type="subcellular location">
    <subcellularLocation>
        <location evidence="1">Nucleus inner membrane</location>
    </subcellularLocation>
</comment>
<dbReference type="EMBL" id="PPHD01015557">
    <property type="protein sequence ID" value="POI29370.1"/>
    <property type="molecule type" value="Genomic_DNA"/>
</dbReference>
<comment type="caution">
    <text evidence="6">The sequence shown here is derived from an EMBL/GenBank/DDBJ whole genome shotgun (WGS) entry which is preliminary data.</text>
</comment>
<dbReference type="PANTHER" id="PTHR12911:SF24">
    <property type="entry name" value="SUN DOMAIN-CONTAINING PROTEIN 3"/>
    <property type="match status" value="1"/>
</dbReference>
<keyword evidence="2" id="KW-0812">Transmembrane</keyword>
<dbReference type="GO" id="GO:0034993">
    <property type="term" value="C:meiotic nuclear membrane microtubule tethering complex"/>
    <property type="evidence" value="ECO:0007669"/>
    <property type="project" value="TreeGrafter"/>
</dbReference>
<accession>A0A2P4SZ62</accession>
<dbReference type="Pfam" id="PF07738">
    <property type="entry name" value="Sad1_UNC"/>
    <property type="match status" value="1"/>
</dbReference>
<evidence type="ECO:0000256" key="1">
    <source>
        <dbReference type="ARBA" id="ARBA00004540"/>
    </source>
</evidence>